<sequence>MSEAPKAATMLPDSTAVRKKRQSSHKKEEDGRDQREKEEIEKCQAEERQSKVFVKSQEEERSKDSQRKEGEEYSDLDLTKPFHSIGHYIFDREEMLQQAFQSVSKEQIDTMMPDVLKTCPMEVIKALCLGQLEGMSKKRIFHVLAGEEMLSSSDTDESGNEDEPKVQEEKPQEEEVVPQEEQGDEQMEAVVPNIQETVVPHTTRSMRSV</sequence>
<dbReference type="OrthoDB" id="10064012at2759"/>
<keyword evidence="3" id="KW-1185">Reference proteome</keyword>
<dbReference type="STRING" id="307972.A0A2G8KZT7"/>
<dbReference type="PANTHER" id="PTHR14740">
    <property type="entry name" value="CASPASE ACTIVITY AND APOPTOSIS INHIBITOR 1"/>
    <property type="match status" value="1"/>
</dbReference>
<proteinExistence type="predicted"/>
<reference evidence="2 3" key="1">
    <citation type="journal article" date="2017" name="PLoS Biol.">
        <title>The sea cucumber genome provides insights into morphological evolution and visceral regeneration.</title>
        <authorList>
            <person name="Zhang X."/>
            <person name="Sun L."/>
            <person name="Yuan J."/>
            <person name="Sun Y."/>
            <person name="Gao Y."/>
            <person name="Zhang L."/>
            <person name="Li S."/>
            <person name="Dai H."/>
            <person name="Hamel J.F."/>
            <person name="Liu C."/>
            <person name="Yu Y."/>
            <person name="Liu S."/>
            <person name="Lin W."/>
            <person name="Guo K."/>
            <person name="Jin S."/>
            <person name="Xu P."/>
            <person name="Storey K.B."/>
            <person name="Huan P."/>
            <person name="Zhang T."/>
            <person name="Zhou Y."/>
            <person name="Zhang J."/>
            <person name="Lin C."/>
            <person name="Li X."/>
            <person name="Xing L."/>
            <person name="Huo D."/>
            <person name="Sun M."/>
            <person name="Wang L."/>
            <person name="Mercier A."/>
            <person name="Li F."/>
            <person name="Yang H."/>
            <person name="Xiang J."/>
        </authorList>
    </citation>
    <scope>NUCLEOTIDE SEQUENCE [LARGE SCALE GENOMIC DNA]</scope>
    <source>
        <strain evidence="2">Shaxun</strain>
        <tissue evidence="2">Muscle</tissue>
    </source>
</reference>
<dbReference type="Pfam" id="PF15335">
    <property type="entry name" value="CAAP1"/>
    <property type="match status" value="1"/>
</dbReference>
<dbReference type="GO" id="GO:0042981">
    <property type="term" value="P:regulation of apoptotic process"/>
    <property type="evidence" value="ECO:0007669"/>
    <property type="project" value="InterPro"/>
</dbReference>
<evidence type="ECO:0000313" key="2">
    <source>
        <dbReference type="EMBL" id="PIK53475.1"/>
    </source>
</evidence>
<evidence type="ECO:0000313" key="3">
    <source>
        <dbReference type="Proteomes" id="UP000230750"/>
    </source>
</evidence>
<name>A0A2G8KZT7_STIJA</name>
<organism evidence="2 3">
    <name type="scientific">Stichopus japonicus</name>
    <name type="common">Sea cucumber</name>
    <dbReference type="NCBI Taxonomy" id="307972"/>
    <lineage>
        <taxon>Eukaryota</taxon>
        <taxon>Metazoa</taxon>
        <taxon>Echinodermata</taxon>
        <taxon>Eleutherozoa</taxon>
        <taxon>Echinozoa</taxon>
        <taxon>Holothuroidea</taxon>
        <taxon>Aspidochirotacea</taxon>
        <taxon>Aspidochirotida</taxon>
        <taxon>Stichopodidae</taxon>
        <taxon>Apostichopus</taxon>
    </lineage>
</organism>
<accession>A0A2G8KZT7</accession>
<feature type="region of interest" description="Disordered" evidence="1">
    <location>
        <begin position="149"/>
        <end position="209"/>
    </location>
</feature>
<dbReference type="AlphaFoldDB" id="A0A2G8KZT7"/>
<feature type="compositionally biased region" description="Basic and acidic residues" evidence="1">
    <location>
        <begin position="25"/>
        <end position="71"/>
    </location>
</feature>
<evidence type="ECO:0000256" key="1">
    <source>
        <dbReference type="SAM" id="MobiDB-lite"/>
    </source>
</evidence>
<dbReference type="EMBL" id="MRZV01000284">
    <property type="protein sequence ID" value="PIK53475.1"/>
    <property type="molecule type" value="Genomic_DNA"/>
</dbReference>
<dbReference type="Proteomes" id="UP000230750">
    <property type="component" value="Unassembled WGS sequence"/>
</dbReference>
<feature type="compositionally biased region" description="Polar residues" evidence="1">
    <location>
        <begin position="194"/>
        <end position="209"/>
    </location>
</feature>
<feature type="region of interest" description="Disordered" evidence="1">
    <location>
        <begin position="1"/>
        <end position="75"/>
    </location>
</feature>
<comment type="caution">
    <text evidence="2">The sequence shown here is derived from an EMBL/GenBank/DDBJ whole genome shotgun (WGS) entry which is preliminary data.</text>
</comment>
<gene>
    <name evidence="2" type="ORF">BSL78_09615</name>
</gene>
<feature type="compositionally biased region" description="Acidic residues" evidence="1">
    <location>
        <begin position="171"/>
        <end position="187"/>
    </location>
</feature>
<dbReference type="PANTHER" id="PTHR14740:SF3">
    <property type="entry name" value="CASPASE ACTIVITY AND APOPTOSIS INHIBITOR 1"/>
    <property type="match status" value="1"/>
</dbReference>
<dbReference type="InterPro" id="IPR038991">
    <property type="entry name" value="CAAP1"/>
</dbReference>
<protein>
    <submittedName>
        <fullName evidence="2">Uncharacterized protein</fullName>
    </submittedName>
</protein>